<dbReference type="EMBL" id="JAESWA010000019">
    <property type="protein sequence ID" value="MBL4931355.1"/>
    <property type="molecule type" value="Genomic_DNA"/>
</dbReference>
<dbReference type="SUPFAM" id="SSF55729">
    <property type="entry name" value="Acyl-CoA N-acyltransferases (Nat)"/>
    <property type="match status" value="1"/>
</dbReference>
<dbReference type="GO" id="GO:0016747">
    <property type="term" value="F:acyltransferase activity, transferring groups other than amino-acyl groups"/>
    <property type="evidence" value="ECO:0007669"/>
    <property type="project" value="InterPro"/>
</dbReference>
<dbReference type="Pfam" id="PF00583">
    <property type="entry name" value="Acetyltransf_1"/>
    <property type="match status" value="1"/>
</dbReference>
<sequence>MEIKILTLDYLDEFINLDYTTFNRDIPRSKEMGLSMLRDCKEGAFMAIENNKLLGFVFCRALGDTGYIGPLGVANNLYGKGIGSKLLDKAMEYLKNKNCKIIGLEALADNPSALSLYIKKGFTLTLPTLVLRTPDTLAKSGLTVTSLKTNSSDFNEIISKISTLTRNESYDFTCEIQNSLNNGGCLFYYQKEGEILGFITYNKNQLGDMWGLVDNCDNKNEIFISLISSLIDILPNDGVTFRVNSKYTDFITFLVKNKFKLMRGNIRFVLKDYEGYSKESSNRFLLRGWIV</sequence>
<dbReference type="CDD" id="cd04301">
    <property type="entry name" value="NAT_SF"/>
    <property type="match status" value="1"/>
</dbReference>
<keyword evidence="1" id="KW-0808">Transferase</keyword>
<dbReference type="Gene3D" id="3.40.630.30">
    <property type="match status" value="1"/>
</dbReference>
<keyword evidence="2" id="KW-0012">Acyltransferase</keyword>
<evidence type="ECO:0000256" key="2">
    <source>
        <dbReference type="ARBA" id="ARBA00023315"/>
    </source>
</evidence>
<organism evidence="4 5">
    <name type="scientific">Clostridium paridis</name>
    <dbReference type="NCBI Taxonomy" id="2803863"/>
    <lineage>
        <taxon>Bacteria</taxon>
        <taxon>Bacillati</taxon>
        <taxon>Bacillota</taxon>
        <taxon>Clostridia</taxon>
        <taxon>Eubacteriales</taxon>
        <taxon>Clostridiaceae</taxon>
        <taxon>Clostridium</taxon>
    </lineage>
</organism>
<dbReference type="InterPro" id="IPR016181">
    <property type="entry name" value="Acyl_CoA_acyltransferase"/>
</dbReference>
<gene>
    <name evidence="4" type="ORF">JK634_06020</name>
</gene>
<comment type="caution">
    <text evidence="4">The sequence shown here is derived from an EMBL/GenBank/DDBJ whole genome shotgun (WGS) entry which is preliminary data.</text>
</comment>
<dbReference type="InterPro" id="IPR000182">
    <property type="entry name" value="GNAT_dom"/>
</dbReference>
<dbReference type="Proteomes" id="UP000623681">
    <property type="component" value="Unassembled WGS sequence"/>
</dbReference>
<evidence type="ECO:0000313" key="5">
    <source>
        <dbReference type="Proteomes" id="UP000623681"/>
    </source>
</evidence>
<dbReference type="PROSITE" id="PS51186">
    <property type="entry name" value="GNAT"/>
    <property type="match status" value="1"/>
</dbReference>
<name>A0A937FC63_9CLOT</name>
<reference evidence="4" key="1">
    <citation type="submission" date="2021-01" db="EMBL/GenBank/DDBJ databases">
        <title>Genome public.</title>
        <authorList>
            <person name="Liu C."/>
            <person name="Sun Q."/>
        </authorList>
    </citation>
    <scope>NUCLEOTIDE SEQUENCE</scope>
    <source>
        <strain evidence="4">YIM B02565</strain>
    </source>
</reference>
<dbReference type="PANTHER" id="PTHR43800:SF1">
    <property type="entry name" value="PEPTIDYL-LYSINE N-ACETYLTRANSFERASE YJAB"/>
    <property type="match status" value="1"/>
</dbReference>
<proteinExistence type="predicted"/>
<dbReference type="RefSeq" id="WP_202766736.1">
    <property type="nucleotide sequence ID" value="NZ_JAESWA010000019.1"/>
</dbReference>
<accession>A0A937FC63</accession>
<evidence type="ECO:0000259" key="3">
    <source>
        <dbReference type="PROSITE" id="PS51186"/>
    </source>
</evidence>
<dbReference type="AlphaFoldDB" id="A0A937FC63"/>
<evidence type="ECO:0000313" key="4">
    <source>
        <dbReference type="EMBL" id="MBL4931355.1"/>
    </source>
</evidence>
<evidence type="ECO:0000256" key="1">
    <source>
        <dbReference type="ARBA" id="ARBA00022679"/>
    </source>
</evidence>
<feature type="domain" description="N-acetyltransferase" evidence="3">
    <location>
        <begin position="1"/>
        <end position="143"/>
    </location>
</feature>
<protein>
    <submittedName>
        <fullName evidence="4">GNAT family N-acetyltransferase</fullName>
    </submittedName>
</protein>
<dbReference type="PANTHER" id="PTHR43800">
    <property type="entry name" value="PEPTIDYL-LYSINE N-ACETYLTRANSFERASE YJAB"/>
    <property type="match status" value="1"/>
</dbReference>
<keyword evidence="5" id="KW-1185">Reference proteome</keyword>